<name>M1DPA3_SOLTU</name>
<dbReference type="InParanoid" id="M1DPA3"/>
<feature type="compositionally biased region" description="Basic and acidic residues" evidence="1">
    <location>
        <begin position="1"/>
        <end position="13"/>
    </location>
</feature>
<reference evidence="3" key="1">
    <citation type="journal article" date="2011" name="Nature">
        <title>Genome sequence and analysis of the tuber crop potato.</title>
        <authorList>
            <consortium name="The Potato Genome Sequencing Consortium"/>
        </authorList>
    </citation>
    <scope>NUCLEOTIDE SEQUENCE [LARGE SCALE GENOMIC DNA]</scope>
    <source>
        <strain evidence="3">cv. DM1-3 516 R44</strain>
    </source>
</reference>
<keyword evidence="3" id="KW-1185">Reference proteome</keyword>
<feature type="region of interest" description="Disordered" evidence="1">
    <location>
        <begin position="1"/>
        <end position="35"/>
    </location>
</feature>
<evidence type="ECO:0000313" key="3">
    <source>
        <dbReference type="Proteomes" id="UP000011115"/>
    </source>
</evidence>
<proteinExistence type="predicted"/>
<sequence length="137" mass="15416">MDTRKGNARRAQEENVNDEVPPQAPQDPQAPNDEEVMTNVEIRAAFQTLTQLITVQAQTVTTQAQIMVAQSNQEVRPRVEPNVSTMASRLRDFTRMNPPIFLGSKVNEDPQECLEEVYKIVDAMRVTSIEKAELAGY</sequence>
<organism evidence="2 3">
    <name type="scientific">Solanum tuberosum</name>
    <name type="common">Potato</name>
    <dbReference type="NCBI Taxonomy" id="4113"/>
    <lineage>
        <taxon>Eukaryota</taxon>
        <taxon>Viridiplantae</taxon>
        <taxon>Streptophyta</taxon>
        <taxon>Embryophyta</taxon>
        <taxon>Tracheophyta</taxon>
        <taxon>Spermatophyta</taxon>
        <taxon>Magnoliopsida</taxon>
        <taxon>eudicotyledons</taxon>
        <taxon>Gunneridae</taxon>
        <taxon>Pentapetalae</taxon>
        <taxon>asterids</taxon>
        <taxon>lamiids</taxon>
        <taxon>Solanales</taxon>
        <taxon>Solanaceae</taxon>
        <taxon>Solanoideae</taxon>
        <taxon>Solaneae</taxon>
        <taxon>Solanum</taxon>
    </lineage>
</organism>
<evidence type="ECO:0000256" key="1">
    <source>
        <dbReference type="SAM" id="MobiDB-lite"/>
    </source>
</evidence>
<dbReference type="EnsemblPlants" id="PGSC0003DMT400092192">
    <property type="protein sequence ID" value="PGSC0003DMT400092192"/>
    <property type="gene ID" value="PGSC0003DMG400041763"/>
</dbReference>
<dbReference type="Gramene" id="PGSC0003DMT400092192">
    <property type="protein sequence ID" value="PGSC0003DMT400092192"/>
    <property type="gene ID" value="PGSC0003DMG400041763"/>
</dbReference>
<dbReference type="AlphaFoldDB" id="M1DPA3"/>
<accession>M1DPA3</accession>
<evidence type="ECO:0000313" key="2">
    <source>
        <dbReference type="EnsemblPlants" id="PGSC0003DMT400092192"/>
    </source>
</evidence>
<dbReference type="HOGENOM" id="CLU_134717_3_1_1"/>
<protein>
    <submittedName>
        <fullName evidence="2">Gag-pol polyprotein</fullName>
    </submittedName>
</protein>
<dbReference type="PaxDb" id="4113-PGSC0003DMT400092192"/>
<dbReference type="Proteomes" id="UP000011115">
    <property type="component" value="Unassembled WGS sequence"/>
</dbReference>
<reference evidence="2" key="2">
    <citation type="submission" date="2015-06" db="UniProtKB">
        <authorList>
            <consortium name="EnsemblPlants"/>
        </authorList>
    </citation>
    <scope>IDENTIFICATION</scope>
    <source>
        <strain evidence="2">DM1-3 516 R44</strain>
    </source>
</reference>